<evidence type="ECO:0000313" key="3">
    <source>
        <dbReference type="Proteomes" id="UP000790347"/>
    </source>
</evidence>
<keyword evidence="1" id="KW-0732">Signal</keyword>
<evidence type="ECO:0008006" key="4">
    <source>
        <dbReference type="Google" id="ProtNLM"/>
    </source>
</evidence>
<organism evidence="2 3">
    <name type="scientific">Dermatophagoides farinae</name>
    <name type="common">American house dust mite</name>
    <dbReference type="NCBI Taxonomy" id="6954"/>
    <lineage>
        <taxon>Eukaryota</taxon>
        <taxon>Metazoa</taxon>
        <taxon>Ecdysozoa</taxon>
        <taxon>Arthropoda</taxon>
        <taxon>Chelicerata</taxon>
        <taxon>Arachnida</taxon>
        <taxon>Acari</taxon>
        <taxon>Acariformes</taxon>
        <taxon>Sarcoptiformes</taxon>
        <taxon>Astigmata</taxon>
        <taxon>Psoroptidia</taxon>
        <taxon>Analgoidea</taxon>
        <taxon>Pyroglyphidae</taxon>
        <taxon>Dermatophagoidinae</taxon>
        <taxon>Dermatophagoides</taxon>
    </lineage>
</organism>
<name>A0A922HWS4_DERFA</name>
<accession>A0A922HWS4</accession>
<reference evidence="2" key="1">
    <citation type="submission" date="2013-05" db="EMBL/GenBank/DDBJ databases">
        <authorList>
            <person name="Yim A.K.Y."/>
            <person name="Chan T.F."/>
            <person name="Ji K.M."/>
            <person name="Liu X.Y."/>
            <person name="Zhou J.W."/>
            <person name="Li R.Q."/>
            <person name="Yang K.Y."/>
            <person name="Li J."/>
            <person name="Li M."/>
            <person name="Law P.T.W."/>
            <person name="Wu Y.L."/>
            <person name="Cai Z.L."/>
            <person name="Qin H."/>
            <person name="Bao Y."/>
            <person name="Leung R.K.K."/>
            <person name="Ng P.K.S."/>
            <person name="Zou J."/>
            <person name="Zhong X.J."/>
            <person name="Ran P.X."/>
            <person name="Zhong N.S."/>
            <person name="Liu Z.G."/>
            <person name="Tsui S.K.W."/>
        </authorList>
    </citation>
    <scope>NUCLEOTIDE SEQUENCE</scope>
    <source>
        <strain evidence="2">Derf</strain>
        <tissue evidence="2">Whole organism</tissue>
    </source>
</reference>
<proteinExistence type="predicted"/>
<feature type="signal peptide" evidence="1">
    <location>
        <begin position="1"/>
        <end position="16"/>
    </location>
</feature>
<evidence type="ECO:0000313" key="2">
    <source>
        <dbReference type="EMBL" id="KAH9511143.1"/>
    </source>
</evidence>
<dbReference type="Proteomes" id="UP000790347">
    <property type="component" value="Unassembled WGS sequence"/>
</dbReference>
<feature type="chain" id="PRO_5037622948" description="Secreted protein" evidence="1">
    <location>
        <begin position="17"/>
        <end position="89"/>
    </location>
</feature>
<protein>
    <recommendedName>
        <fullName evidence="4">Secreted protein</fullName>
    </recommendedName>
</protein>
<dbReference type="AlphaFoldDB" id="A0A922HWS4"/>
<comment type="caution">
    <text evidence="2">The sequence shown here is derived from an EMBL/GenBank/DDBJ whole genome shotgun (WGS) entry which is preliminary data.</text>
</comment>
<gene>
    <name evidence="2" type="ORF">DERF_009615</name>
</gene>
<evidence type="ECO:0000256" key="1">
    <source>
        <dbReference type="SAM" id="SignalP"/>
    </source>
</evidence>
<sequence length="89" mass="10166">MFLAAMVLSSIFCGHGGDGSSSRLKVYTRFIFNRMGGGRAVKKKPGNPQVQLHIKKNHYQIVMKFQFSHFGHDICEKQREKKDLLAVNR</sequence>
<dbReference type="EMBL" id="ASGP02000004">
    <property type="protein sequence ID" value="KAH9511143.1"/>
    <property type="molecule type" value="Genomic_DNA"/>
</dbReference>
<reference evidence="2" key="2">
    <citation type="journal article" date="2022" name="Res Sq">
        <title>Comparative Genomics Reveals Insights into the Divergent Evolution of Astigmatic Mites and Household Pest Adaptations.</title>
        <authorList>
            <person name="Xiong Q."/>
            <person name="Wan A.T.-Y."/>
            <person name="Liu X.-Y."/>
            <person name="Fung C.S.-H."/>
            <person name="Xiao X."/>
            <person name="Malainual N."/>
            <person name="Hou J."/>
            <person name="Wang L."/>
            <person name="Wang M."/>
            <person name="Yang K."/>
            <person name="Cui Y."/>
            <person name="Leung E."/>
            <person name="Nong W."/>
            <person name="Shin S.-K."/>
            <person name="Au S."/>
            <person name="Jeong K.Y."/>
            <person name="Chew F.T."/>
            <person name="Hui J."/>
            <person name="Leung T.F."/>
            <person name="Tungtrongchitr A."/>
            <person name="Zhong N."/>
            <person name="Liu Z."/>
            <person name="Tsui S."/>
        </authorList>
    </citation>
    <scope>NUCLEOTIDE SEQUENCE</scope>
    <source>
        <strain evidence="2">Derf</strain>
        <tissue evidence="2">Whole organism</tissue>
    </source>
</reference>
<keyword evidence="3" id="KW-1185">Reference proteome</keyword>